<dbReference type="RefSeq" id="WP_120142697.1">
    <property type="nucleotide sequence ID" value="NZ_CP031933.2"/>
</dbReference>
<gene>
    <name evidence="1" type="ORF">D1B17_07290</name>
</gene>
<dbReference type="KEGG" id="lzh:D1B17_07290"/>
<evidence type="ECO:0000313" key="1">
    <source>
        <dbReference type="EMBL" id="AYE38450.1"/>
    </source>
</evidence>
<dbReference type="AlphaFoldDB" id="A0A386PVF4"/>
<name>A0A386PVF4_9LACO</name>
<dbReference type="OrthoDB" id="2290324at2"/>
<evidence type="ECO:0000313" key="2">
    <source>
        <dbReference type="Proteomes" id="UP000267208"/>
    </source>
</evidence>
<proteinExistence type="predicted"/>
<protein>
    <submittedName>
        <fullName evidence="1">Uncharacterized protein</fullName>
    </submittedName>
</protein>
<sequence>MQNQIIGVKFLNSESYEDLIDNPWENLVSGKQYSYFSRGFKVKVNDLVIVPNSGYNDLPVVPAIVSEINLSEGISKTTRPILAVITPEQIIDQERQAYGIHKEIANRELIYKQLNKAYDEALKMEQIQLMAKTNPTIAALLNELQKQDDILEKHRALPKTQITRAIDLHQS</sequence>
<dbReference type="EMBL" id="CP031933">
    <property type="protein sequence ID" value="AYE38450.1"/>
    <property type="molecule type" value="Genomic_DNA"/>
</dbReference>
<organism evidence="1 2">
    <name type="scientific">Companilactobacillus zhachilii</name>
    <dbReference type="NCBI Taxonomy" id="2304606"/>
    <lineage>
        <taxon>Bacteria</taxon>
        <taxon>Bacillati</taxon>
        <taxon>Bacillota</taxon>
        <taxon>Bacilli</taxon>
        <taxon>Lactobacillales</taxon>
        <taxon>Lactobacillaceae</taxon>
        <taxon>Companilactobacillus</taxon>
    </lineage>
</organism>
<dbReference type="Proteomes" id="UP000267208">
    <property type="component" value="Chromosome"/>
</dbReference>
<keyword evidence="2" id="KW-1185">Reference proteome</keyword>
<accession>A0A386PVF4</accession>
<reference evidence="2" key="1">
    <citation type="submission" date="2018-08" db="EMBL/GenBank/DDBJ databases">
        <title>Genome of Lactobacillus sp. HBUAS52074.</title>
        <authorList>
            <person name="Guo Z."/>
            <person name="Zhang Z.D."/>
        </authorList>
    </citation>
    <scope>NUCLEOTIDE SEQUENCE [LARGE SCALE GENOMIC DNA]</scope>
    <source>
        <strain evidence="2">HBUAS52074</strain>
    </source>
</reference>